<sequence>MEEKVVPVTEKTEFIPSDEKPIESDEKPIGEPYEPYEPTGDPEGNPTGDPIGDPAPAEVIEPVLYPGAPEGATVYAPGWASTEGVEVPEPSKEETKFLDELPPNLAILSAPGLERVRQAVMNEDKRREGLAERKAREAITRAEQASAHATPETAPYWLDGGFYPKGGLVRCDGRLWRCLIEGAPWRPGGTGWEMIG</sequence>
<dbReference type="EMBL" id="UYIO01000001">
    <property type="protein sequence ID" value="VDG76150.1"/>
    <property type="molecule type" value="Genomic_DNA"/>
</dbReference>
<comment type="caution">
    <text evidence="2">The sequence shown here is derived from an EMBL/GenBank/DDBJ whole genome shotgun (WGS) entry which is preliminary data.</text>
</comment>
<evidence type="ECO:0000256" key="1">
    <source>
        <dbReference type="SAM" id="MobiDB-lite"/>
    </source>
</evidence>
<feature type="region of interest" description="Disordered" evidence="1">
    <location>
        <begin position="1"/>
        <end position="58"/>
    </location>
</feature>
<gene>
    <name evidence="2" type="ORF">NCTC10327_00819</name>
</gene>
<protein>
    <submittedName>
        <fullName evidence="2">Uncharacterized protein</fullName>
    </submittedName>
</protein>
<name>A0A7Z9C883_9ACTO</name>
<accession>A0A7Z9C883</accession>
<dbReference type="RefSeq" id="WP_185933890.1">
    <property type="nucleotide sequence ID" value="NZ_UYIO01000001.1"/>
</dbReference>
<evidence type="ECO:0000313" key="2">
    <source>
        <dbReference type="EMBL" id="VDG76150.1"/>
    </source>
</evidence>
<evidence type="ECO:0000313" key="3">
    <source>
        <dbReference type="Proteomes" id="UP000269974"/>
    </source>
</evidence>
<feature type="region of interest" description="Disordered" evidence="1">
    <location>
        <begin position="124"/>
        <end position="150"/>
    </location>
</feature>
<organism evidence="2 3">
    <name type="scientific">Actinobaculum suis</name>
    <dbReference type="NCBI Taxonomy" id="1657"/>
    <lineage>
        <taxon>Bacteria</taxon>
        <taxon>Bacillati</taxon>
        <taxon>Actinomycetota</taxon>
        <taxon>Actinomycetes</taxon>
        <taxon>Actinomycetales</taxon>
        <taxon>Actinomycetaceae</taxon>
        <taxon>Actinobaculum</taxon>
    </lineage>
</organism>
<proteinExistence type="predicted"/>
<dbReference type="AlphaFoldDB" id="A0A7Z9C883"/>
<feature type="compositionally biased region" description="Basic and acidic residues" evidence="1">
    <location>
        <begin position="124"/>
        <end position="140"/>
    </location>
</feature>
<feature type="compositionally biased region" description="Basic and acidic residues" evidence="1">
    <location>
        <begin position="1"/>
        <end position="29"/>
    </location>
</feature>
<reference evidence="2 3" key="1">
    <citation type="submission" date="2018-11" db="EMBL/GenBank/DDBJ databases">
        <authorList>
            <consortium name="Pathogen Informatics"/>
        </authorList>
    </citation>
    <scope>NUCLEOTIDE SEQUENCE [LARGE SCALE GENOMIC DNA]</scope>
    <source>
        <strain evidence="2 3">NCTC10327</strain>
    </source>
</reference>
<dbReference type="Proteomes" id="UP000269974">
    <property type="component" value="Unassembled WGS sequence"/>
</dbReference>